<dbReference type="Gene3D" id="1.10.287.950">
    <property type="entry name" value="Methyl-accepting chemotaxis protein"/>
    <property type="match status" value="1"/>
</dbReference>
<feature type="domain" description="Methyl-accepting transducer" evidence="12">
    <location>
        <begin position="269"/>
        <end position="505"/>
    </location>
</feature>
<dbReference type="PROSITE" id="PS50111">
    <property type="entry name" value="CHEMOTAXIS_TRANSDUC_2"/>
    <property type="match status" value="1"/>
</dbReference>
<protein>
    <submittedName>
        <fullName evidence="14">HAMP domain-containing protein</fullName>
    </submittedName>
</protein>
<evidence type="ECO:0000256" key="2">
    <source>
        <dbReference type="ARBA" id="ARBA00022475"/>
    </source>
</evidence>
<feature type="transmembrane region" description="Helical" evidence="11">
    <location>
        <begin position="12"/>
        <end position="33"/>
    </location>
</feature>
<proteinExistence type="inferred from homology"/>
<dbReference type="CDD" id="cd11386">
    <property type="entry name" value="MCP_signal"/>
    <property type="match status" value="1"/>
</dbReference>
<keyword evidence="15" id="KW-1185">Reference proteome</keyword>
<comment type="similarity">
    <text evidence="9">Belongs to the methyl-accepting chemotaxis (MCP) protein family.</text>
</comment>
<evidence type="ECO:0000313" key="14">
    <source>
        <dbReference type="EMBL" id="MBD7976346.1"/>
    </source>
</evidence>
<comment type="subcellular location">
    <subcellularLocation>
        <location evidence="1">Cell membrane</location>
    </subcellularLocation>
</comment>
<evidence type="ECO:0000256" key="1">
    <source>
        <dbReference type="ARBA" id="ARBA00004236"/>
    </source>
</evidence>
<dbReference type="SUPFAM" id="SSF58104">
    <property type="entry name" value="Methyl-accepting chemotaxis protein (MCP) signaling domain"/>
    <property type="match status" value="1"/>
</dbReference>
<dbReference type="Pfam" id="PF00672">
    <property type="entry name" value="HAMP"/>
    <property type="match status" value="1"/>
</dbReference>
<keyword evidence="4" id="KW-0145">Chemotaxis</keyword>
<evidence type="ECO:0000256" key="5">
    <source>
        <dbReference type="ARBA" id="ARBA00022692"/>
    </source>
</evidence>
<evidence type="ECO:0000259" key="13">
    <source>
        <dbReference type="PROSITE" id="PS50885"/>
    </source>
</evidence>
<dbReference type="InterPro" id="IPR003660">
    <property type="entry name" value="HAMP_dom"/>
</dbReference>
<dbReference type="InterPro" id="IPR004089">
    <property type="entry name" value="MCPsignal_dom"/>
</dbReference>
<dbReference type="RefSeq" id="WP_251835101.1">
    <property type="nucleotide sequence ID" value="NZ_JACSQG010000001.1"/>
</dbReference>
<evidence type="ECO:0000256" key="6">
    <source>
        <dbReference type="ARBA" id="ARBA00022989"/>
    </source>
</evidence>
<dbReference type="EMBL" id="JACSQG010000001">
    <property type="protein sequence ID" value="MBD7976346.1"/>
    <property type="molecule type" value="Genomic_DNA"/>
</dbReference>
<evidence type="ECO:0000259" key="12">
    <source>
        <dbReference type="PROSITE" id="PS50111"/>
    </source>
</evidence>
<reference evidence="14 15" key="1">
    <citation type="submission" date="2020-08" db="EMBL/GenBank/DDBJ databases">
        <title>A Genomic Blueprint of the Chicken Gut Microbiome.</title>
        <authorList>
            <person name="Gilroy R."/>
            <person name="Ravi A."/>
            <person name="Getino M."/>
            <person name="Pursley I."/>
            <person name="Horton D.L."/>
            <person name="Alikhan N.-F."/>
            <person name="Baker D."/>
            <person name="Gharbi K."/>
            <person name="Hall N."/>
            <person name="Watson M."/>
            <person name="Adriaenssens E.M."/>
            <person name="Foster-Nyarko E."/>
            <person name="Jarju S."/>
            <person name="Secka A."/>
            <person name="Antonio M."/>
            <person name="Oren A."/>
            <person name="Chaudhuri R."/>
            <person name="La Ragione R.M."/>
            <person name="Hildebrand F."/>
            <person name="Pallen M.J."/>
        </authorList>
    </citation>
    <scope>NUCLEOTIDE SEQUENCE [LARGE SCALE GENOMIC DNA]</scope>
    <source>
        <strain evidence="14 15">Sa2CUA2</strain>
    </source>
</reference>
<dbReference type="SMART" id="SM00283">
    <property type="entry name" value="MA"/>
    <property type="match status" value="1"/>
</dbReference>
<dbReference type="PROSITE" id="PS50885">
    <property type="entry name" value="HAMP"/>
    <property type="match status" value="1"/>
</dbReference>
<feature type="domain" description="HAMP" evidence="13">
    <location>
        <begin position="212"/>
        <end position="264"/>
    </location>
</feature>
<evidence type="ECO:0000256" key="10">
    <source>
        <dbReference type="PROSITE-ProRule" id="PRU00284"/>
    </source>
</evidence>
<sequence>MSFANSLRSQVLILLGGSLMLMLMIALACFQSLSDNAHAYQRLLAGPTHSTLVLNQANLDFKTQVQEWKNMLLRTRSSNDLASFWNRFEAQERDVQQSLESLINAPDIDPALRARLVELRNEHQQVGQAYRQGREVFLSSGFNARVADRNVQGIDRNFSDELELMGRNWREQTEAEIPVLQRSTTNTVTYGLLFMLSSSLVVGLLGQWLINRRLIAPINELIEHIAQLSQGRLGLPVDASRRDELGRLAQAANRLREFLSATFRNLQQSTTQLDQASGELNTISYQMAESTRTQFDRTDQVATAMHQMSATAQEIARHTTEAASAADAAENITQQGEAAMQDMVTSIEAVRNEIIHAADVVHSLESDTGRIGAVLEVIHGIADQTNLLALNAAIEAARAGDAGRGFAVVADEVRTLAKRTAESTAEIQQIIEAVQSGALNAVRAIENGQQSSEDGVEQVKRACDILGGVTDAVETIRDMNRQIATAAEEQTSVVEGLTQNLTEITDIASTNQGHLQRTQEAGQHLHSLSSTLSALTRHIQA</sequence>
<comment type="caution">
    <text evidence="14">The sequence shown here is derived from an EMBL/GenBank/DDBJ whole genome shotgun (WGS) entry which is preliminary data.</text>
</comment>
<keyword evidence="6 11" id="KW-1133">Transmembrane helix</keyword>
<keyword evidence="8 10" id="KW-0807">Transducer</keyword>
<evidence type="ECO:0000256" key="11">
    <source>
        <dbReference type="SAM" id="Phobius"/>
    </source>
</evidence>
<evidence type="ECO:0000256" key="4">
    <source>
        <dbReference type="ARBA" id="ARBA00022500"/>
    </source>
</evidence>
<dbReference type="SMART" id="SM00304">
    <property type="entry name" value="HAMP"/>
    <property type="match status" value="2"/>
</dbReference>
<keyword evidence="2" id="KW-1003">Cell membrane</keyword>
<keyword evidence="5 11" id="KW-0812">Transmembrane</keyword>
<evidence type="ECO:0000256" key="8">
    <source>
        <dbReference type="ARBA" id="ARBA00023224"/>
    </source>
</evidence>
<name>A0ABR8TKP6_9PSED</name>
<dbReference type="PANTHER" id="PTHR32089">
    <property type="entry name" value="METHYL-ACCEPTING CHEMOTAXIS PROTEIN MCPB"/>
    <property type="match status" value="1"/>
</dbReference>
<evidence type="ECO:0000256" key="3">
    <source>
        <dbReference type="ARBA" id="ARBA00022481"/>
    </source>
</evidence>
<dbReference type="CDD" id="cd06225">
    <property type="entry name" value="HAMP"/>
    <property type="match status" value="1"/>
</dbReference>
<dbReference type="PANTHER" id="PTHR32089:SF120">
    <property type="entry name" value="METHYL-ACCEPTING CHEMOTAXIS PROTEIN TLPQ"/>
    <property type="match status" value="1"/>
</dbReference>
<organism evidence="14 15">
    <name type="scientific">Serpens gallinarum</name>
    <dbReference type="NCBI Taxonomy" id="2763075"/>
    <lineage>
        <taxon>Bacteria</taxon>
        <taxon>Pseudomonadati</taxon>
        <taxon>Pseudomonadota</taxon>
        <taxon>Gammaproteobacteria</taxon>
        <taxon>Pseudomonadales</taxon>
        <taxon>Pseudomonadaceae</taxon>
        <taxon>Pseudomonas</taxon>
    </lineage>
</organism>
<dbReference type="Pfam" id="PF00015">
    <property type="entry name" value="MCPsignal"/>
    <property type="match status" value="1"/>
</dbReference>
<feature type="transmembrane region" description="Helical" evidence="11">
    <location>
        <begin position="190"/>
        <end position="210"/>
    </location>
</feature>
<keyword evidence="3" id="KW-0488">Methylation</keyword>
<keyword evidence="7 11" id="KW-0472">Membrane</keyword>
<gene>
    <name evidence="14" type="ORF">H9642_04000</name>
</gene>
<evidence type="ECO:0000256" key="7">
    <source>
        <dbReference type="ARBA" id="ARBA00023136"/>
    </source>
</evidence>
<evidence type="ECO:0000256" key="9">
    <source>
        <dbReference type="ARBA" id="ARBA00029447"/>
    </source>
</evidence>
<dbReference type="Proteomes" id="UP000611945">
    <property type="component" value="Unassembled WGS sequence"/>
</dbReference>
<evidence type="ECO:0000313" key="15">
    <source>
        <dbReference type="Proteomes" id="UP000611945"/>
    </source>
</evidence>
<accession>A0ABR8TKP6</accession>